<evidence type="ECO:0000313" key="3">
    <source>
        <dbReference type="Proteomes" id="UP000236199"/>
    </source>
</evidence>
<evidence type="ECO:0000313" key="2">
    <source>
        <dbReference type="EMBL" id="PNS00322.1"/>
    </source>
</evidence>
<dbReference type="EMBL" id="AZRM01000025">
    <property type="protein sequence ID" value="PNS00322.1"/>
    <property type="molecule type" value="Genomic_DNA"/>
</dbReference>
<comment type="caution">
    <text evidence="2">The sequence shown here is derived from an EMBL/GenBank/DDBJ whole genome shotgun (WGS) entry which is preliminary data.</text>
</comment>
<keyword evidence="3" id="KW-1185">Reference proteome</keyword>
<organism evidence="2 3">
    <name type="scientific">Petrotoga miotherma DSM 10691</name>
    <dbReference type="NCBI Taxonomy" id="1434326"/>
    <lineage>
        <taxon>Bacteria</taxon>
        <taxon>Thermotogati</taxon>
        <taxon>Thermotogota</taxon>
        <taxon>Thermotogae</taxon>
        <taxon>Petrotogales</taxon>
        <taxon>Petrotogaceae</taxon>
        <taxon>Petrotoga</taxon>
    </lineage>
</organism>
<proteinExistence type="predicted"/>
<dbReference type="Proteomes" id="UP000236199">
    <property type="component" value="Unassembled WGS sequence"/>
</dbReference>
<reference evidence="2 3" key="1">
    <citation type="submission" date="2013-12" db="EMBL/GenBank/DDBJ databases">
        <title>Comparative genomics of Petrotoga isolates.</title>
        <authorList>
            <person name="Nesbo C.L."/>
            <person name="Charchuk R."/>
            <person name="Chow K."/>
        </authorList>
    </citation>
    <scope>NUCLEOTIDE SEQUENCE [LARGE SCALE GENOMIC DNA]</scope>
    <source>
        <strain evidence="2 3">DSM 10691</strain>
    </source>
</reference>
<accession>A0A2K1PC20</accession>
<name>A0A2K1PC20_9BACT</name>
<sequence>MGSGANPFPLSLNGWGTGLGGKGSLSLRRGAGRSGKGSLSLNGWAAG</sequence>
<evidence type="ECO:0000256" key="1">
    <source>
        <dbReference type="SAM" id="MobiDB-lite"/>
    </source>
</evidence>
<dbReference type="AlphaFoldDB" id="A0A2K1PC20"/>
<gene>
    <name evidence="2" type="ORF">X928_05260</name>
</gene>
<protein>
    <submittedName>
        <fullName evidence="2">Uncharacterized protein</fullName>
    </submittedName>
</protein>
<feature type="region of interest" description="Disordered" evidence="1">
    <location>
        <begin position="26"/>
        <end position="47"/>
    </location>
</feature>